<evidence type="ECO:0000256" key="1">
    <source>
        <dbReference type="SAM" id="MobiDB-lite"/>
    </source>
</evidence>
<dbReference type="PANTHER" id="PTHR37540">
    <property type="entry name" value="TRANSCRIPTION FACTOR (ACR-2), PUTATIVE-RELATED-RELATED"/>
    <property type="match status" value="1"/>
</dbReference>
<feature type="compositionally biased region" description="Low complexity" evidence="1">
    <location>
        <begin position="71"/>
        <end position="80"/>
    </location>
</feature>
<dbReference type="PANTHER" id="PTHR37540:SF5">
    <property type="entry name" value="TRANSCRIPTION FACTOR DOMAIN-CONTAINING PROTEIN"/>
    <property type="match status" value="1"/>
</dbReference>
<accession>A0A178ZF76</accession>
<dbReference type="Pfam" id="PF11951">
    <property type="entry name" value="Fungal_trans_2"/>
    <property type="match status" value="1"/>
</dbReference>
<feature type="region of interest" description="Disordered" evidence="1">
    <location>
        <begin position="17"/>
        <end position="112"/>
    </location>
</feature>
<dbReference type="OrthoDB" id="4159781at2759"/>
<comment type="caution">
    <text evidence="2">The sequence shown here is derived from an EMBL/GenBank/DDBJ whole genome shotgun (WGS) entry which is preliminary data.</text>
</comment>
<evidence type="ECO:0008006" key="4">
    <source>
        <dbReference type="Google" id="ProtNLM"/>
    </source>
</evidence>
<keyword evidence="3" id="KW-1185">Reference proteome</keyword>
<organism evidence="2 3">
    <name type="scientific">Fonsecaea erecta</name>
    <dbReference type="NCBI Taxonomy" id="1367422"/>
    <lineage>
        <taxon>Eukaryota</taxon>
        <taxon>Fungi</taxon>
        <taxon>Dikarya</taxon>
        <taxon>Ascomycota</taxon>
        <taxon>Pezizomycotina</taxon>
        <taxon>Eurotiomycetes</taxon>
        <taxon>Chaetothyriomycetidae</taxon>
        <taxon>Chaetothyriales</taxon>
        <taxon>Herpotrichiellaceae</taxon>
        <taxon>Fonsecaea</taxon>
    </lineage>
</organism>
<dbReference type="EMBL" id="LVYI01000006">
    <property type="protein sequence ID" value="OAP58440.1"/>
    <property type="molecule type" value="Genomic_DNA"/>
</dbReference>
<protein>
    <recommendedName>
        <fullName evidence="4">Transcription factor domain-containing protein</fullName>
    </recommendedName>
</protein>
<evidence type="ECO:0000313" key="3">
    <source>
        <dbReference type="Proteomes" id="UP000078343"/>
    </source>
</evidence>
<dbReference type="RefSeq" id="XP_018691807.1">
    <property type="nucleotide sequence ID" value="XM_018839039.1"/>
</dbReference>
<evidence type="ECO:0000313" key="2">
    <source>
        <dbReference type="EMBL" id="OAP58440.1"/>
    </source>
</evidence>
<name>A0A178ZF76_9EURO</name>
<proteinExistence type="predicted"/>
<dbReference type="InterPro" id="IPR021858">
    <property type="entry name" value="Fun_TF"/>
</dbReference>
<feature type="compositionally biased region" description="Basic and acidic residues" evidence="1">
    <location>
        <begin position="17"/>
        <end position="36"/>
    </location>
</feature>
<dbReference type="AlphaFoldDB" id="A0A178ZF76"/>
<dbReference type="Proteomes" id="UP000078343">
    <property type="component" value="Unassembled WGS sequence"/>
</dbReference>
<reference evidence="2 3" key="1">
    <citation type="submission" date="2016-04" db="EMBL/GenBank/DDBJ databases">
        <title>Draft genome of Fonsecaea erecta CBS 125763.</title>
        <authorList>
            <person name="Weiss V.A."/>
            <person name="Vicente V.A."/>
            <person name="Raittz R.T."/>
            <person name="Moreno L.F."/>
            <person name="De Souza E.M."/>
            <person name="Pedrosa F.O."/>
            <person name="Steffens M.B."/>
            <person name="Faoro H."/>
            <person name="Tadra-Sfeir M.Z."/>
            <person name="Najafzadeh M.J."/>
            <person name="Felipe M.S."/>
            <person name="Teixeira M."/>
            <person name="Sun J."/>
            <person name="Xi L."/>
            <person name="Gomes R."/>
            <person name="De Azevedo C.M."/>
            <person name="Salgado C.G."/>
            <person name="Da Silva M.B."/>
            <person name="Nascimento M.F."/>
            <person name="Queiroz-Telles F."/>
            <person name="Attili D.S."/>
            <person name="Gorbushina A."/>
        </authorList>
    </citation>
    <scope>NUCLEOTIDE SEQUENCE [LARGE SCALE GENOMIC DNA]</scope>
    <source>
        <strain evidence="2 3">CBS 125763</strain>
    </source>
</reference>
<gene>
    <name evidence="2" type="ORF">AYL99_07530</name>
</gene>
<sequence length="484" mass="54538">MSIYCCECPVQLESTVDKHARAPKGMDRSSDRDPRQVPRTNPLFPPPRQREDEEQESHRRRQSLHGRPAAQQQRQQQQQQIPLHRRSSSVRSNLEVAPLGTPGAHELSTSPFPLPGNSFVQRAIQYYVKQYSPTTVQRPHFVGVGPDLTLLRDYIPFIMNDRMTFSAVVAMASFGANIAATGSREAPSESLRFYQSAVSLVRGRLANESQQASDALIVTLANLCAFEALSGNYEAVDMHTLGIKQVVSLRGGVSQLGFEGFLKTVATAWQNFYAARHSVSLTDPRFFPEDGIFTYPEHPFDPELCDVISRFPSGLTDIALSGMLSHQIINLVAHVNSWVQEVNVSLKDSDVYSLHDLSQSSRNVTLCGEFLHKRGLTMAEQLLVLALTAFCYSTDSTRAMFYLTNAFLQLRCKHMRTQYIEVTERNEAFITWVSTMLLATFEPSAQPWFLGLSILRARPTLRDWQANVRISENFFWNDGLSLRT</sequence>
<dbReference type="GeneID" id="30011698"/>